<keyword evidence="4 9" id="KW-0997">Cell inner membrane</keyword>
<dbReference type="EMBL" id="RKKU01000002">
    <property type="protein sequence ID" value="ROZ87982.1"/>
    <property type="molecule type" value="Genomic_DNA"/>
</dbReference>
<evidence type="ECO:0000313" key="12">
    <source>
        <dbReference type="Proteomes" id="UP000275199"/>
    </source>
</evidence>
<protein>
    <recommendedName>
        <fullName evidence="9">TRAP transporter small permease protein</fullName>
    </recommendedName>
</protein>
<evidence type="ECO:0000259" key="10">
    <source>
        <dbReference type="Pfam" id="PF04290"/>
    </source>
</evidence>
<dbReference type="InterPro" id="IPR007387">
    <property type="entry name" value="TRAP_DctQ"/>
</dbReference>
<keyword evidence="2 9" id="KW-0813">Transport</keyword>
<keyword evidence="12" id="KW-1185">Reference proteome</keyword>
<keyword evidence="3" id="KW-1003">Cell membrane</keyword>
<comment type="subcellular location">
    <subcellularLocation>
        <location evidence="1 9">Cell inner membrane</location>
        <topology evidence="1 9">Multi-pass membrane protein</topology>
    </subcellularLocation>
</comment>
<evidence type="ECO:0000256" key="5">
    <source>
        <dbReference type="ARBA" id="ARBA00022692"/>
    </source>
</evidence>
<reference evidence="11 12" key="1">
    <citation type="submission" date="2018-11" db="EMBL/GenBank/DDBJ databases">
        <authorList>
            <person name="Jang G.I."/>
            <person name="Hwang C.Y."/>
        </authorList>
    </citation>
    <scope>NUCLEOTIDE SEQUENCE [LARGE SCALE GENOMIC DNA]</scope>
    <source>
        <strain evidence="11 12">SSM26</strain>
    </source>
</reference>
<sequence>MPSPLFSASLTLARAIDYINHWLGRSVAWLSVFMVLLTCLIVVLRYGFDIGATATQELIMYGHSLAFMGAAAWALQRDAHVRVDIFFRRFSAHGQALIDFSGTLLFLLPMCLFLAWNCWDYVSVAWQRQERSADAGGLQWVYIQKSFILLLVASLLLQAVSQLIKTLAVIFGALPRHLPISHEEHL</sequence>
<feature type="transmembrane region" description="Helical" evidence="9">
    <location>
        <begin position="96"/>
        <end position="116"/>
    </location>
</feature>
<evidence type="ECO:0000256" key="1">
    <source>
        <dbReference type="ARBA" id="ARBA00004429"/>
    </source>
</evidence>
<evidence type="ECO:0000313" key="11">
    <source>
        <dbReference type="EMBL" id="ROZ87982.1"/>
    </source>
</evidence>
<keyword evidence="7 9" id="KW-0472">Membrane</keyword>
<dbReference type="RefSeq" id="WP_123888105.1">
    <property type="nucleotide sequence ID" value="NZ_RKKU01000002.1"/>
</dbReference>
<comment type="function">
    <text evidence="9">Part of the tripartite ATP-independent periplasmic (TRAP) transport system.</text>
</comment>
<feature type="transmembrane region" description="Helical" evidence="9">
    <location>
        <begin position="147"/>
        <end position="174"/>
    </location>
</feature>
<evidence type="ECO:0000256" key="2">
    <source>
        <dbReference type="ARBA" id="ARBA00022448"/>
    </source>
</evidence>
<comment type="caution">
    <text evidence="11">The sequence shown here is derived from an EMBL/GenBank/DDBJ whole genome shotgun (WGS) entry which is preliminary data.</text>
</comment>
<feature type="transmembrane region" description="Helical" evidence="9">
    <location>
        <begin position="27"/>
        <end position="46"/>
    </location>
</feature>
<dbReference type="PANTHER" id="PTHR35011">
    <property type="entry name" value="2,3-DIKETO-L-GULONATE TRAP TRANSPORTER SMALL PERMEASE PROTEIN YIAM"/>
    <property type="match status" value="1"/>
</dbReference>
<dbReference type="Pfam" id="PF04290">
    <property type="entry name" value="DctQ"/>
    <property type="match status" value="1"/>
</dbReference>
<keyword evidence="6 9" id="KW-1133">Transmembrane helix</keyword>
<proteinExistence type="inferred from homology"/>
<evidence type="ECO:0000256" key="9">
    <source>
        <dbReference type="RuleBase" id="RU369079"/>
    </source>
</evidence>
<dbReference type="Proteomes" id="UP000275199">
    <property type="component" value="Unassembled WGS sequence"/>
</dbReference>
<comment type="similarity">
    <text evidence="8 9">Belongs to the TRAP transporter small permease family.</text>
</comment>
<evidence type="ECO:0000256" key="3">
    <source>
        <dbReference type="ARBA" id="ARBA00022475"/>
    </source>
</evidence>
<gene>
    <name evidence="11" type="ORF">EF096_02840</name>
</gene>
<evidence type="ECO:0000256" key="7">
    <source>
        <dbReference type="ARBA" id="ARBA00023136"/>
    </source>
</evidence>
<organism evidence="11 12">
    <name type="scientific">Pseudomonas neustonica</name>
    <dbReference type="NCBI Taxonomy" id="2487346"/>
    <lineage>
        <taxon>Bacteria</taxon>
        <taxon>Pseudomonadati</taxon>
        <taxon>Pseudomonadota</taxon>
        <taxon>Gammaproteobacteria</taxon>
        <taxon>Pseudomonadales</taxon>
        <taxon>Pseudomonadaceae</taxon>
        <taxon>Pseudomonas</taxon>
    </lineage>
</organism>
<feature type="domain" description="Tripartite ATP-independent periplasmic transporters DctQ component" evidence="10">
    <location>
        <begin position="34"/>
        <end position="167"/>
    </location>
</feature>
<evidence type="ECO:0000256" key="4">
    <source>
        <dbReference type="ARBA" id="ARBA00022519"/>
    </source>
</evidence>
<keyword evidence="5 9" id="KW-0812">Transmembrane</keyword>
<accession>A0ABX9XPU5</accession>
<feature type="transmembrane region" description="Helical" evidence="9">
    <location>
        <begin position="58"/>
        <end position="75"/>
    </location>
</feature>
<evidence type="ECO:0000256" key="6">
    <source>
        <dbReference type="ARBA" id="ARBA00022989"/>
    </source>
</evidence>
<comment type="subunit">
    <text evidence="9">The complex comprises the extracytoplasmic solute receptor protein and the two transmembrane proteins.</text>
</comment>
<evidence type="ECO:0000256" key="8">
    <source>
        <dbReference type="ARBA" id="ARBA00038436"/>
    </source>
</evidence>
<dbReference type="InterPro" id="IPR055348">
    <property type="entry name" value="DctQ"/>
</dbReference>
<name>A0ABX9XPU5_9PSED</name>
<dbReference type="PANTHER" id="PTHR35011:SF4">
    <property type="entry name" value="SLL1102 PROTEIN"/>
    <property type="match status" value="1"/>
</dbReference>